<dbReference type="SMART" id="SM00472">
    <property type="entry name" value="MIR"/>
    <property type="match status" value="2"/>
</dbReference>
<proteinExistence type="predicted"/>
<dbReference type="Pfam" id="PF02815">
    <property type="entry name" value="MIR"/>
    <property type="match status" value="1"/>
</dbReference>
<dbReference type="Gene3D" id="2.80.10.50">
    <property type="match status" value="1"/>
</dbReference>
<gene>
    <name evidence="3" type="ORF">CVT25_009219</name>
</gene>
<dbReference type="OrthoDB" id="292747at2759"/>
<dbReference type="SUPFAM" id="SSF82109">
    <property type="entry name" value="MIR domain"/>
    <property type="match status" value="1"/>
</dbReference>
<dbReference type="InterPro" id="IPR027005">
    <property type="entry name" value="PMT-like"/>
</dbReference>
<protein>
    <recommendedName>
        <fullName evidence="2">MIR domain-containing protein</fullName>
    </recommendedName>
</protein>
<comment type="caution">
    <text evidence="3">The sequence shown here is derived from an EMBL/GenBank/DDBJ whole genome shotgun (WGS) entry which is preliminary data.</text>
</comment>
<dbReference type="STRING" id="93625.A0A409WWD8"/>
<name>A0A409WWD8_PSICY</name>
<feature type="domain" description="MIR" evidence="2">
    <location>
        <begin position="126"/>
        <end position="182"/>
    </location>
</feature>
<keyword evidence="4" id="KW-1185">Reference proteome</keyword>
<organism evidence="3 4">
    <name type="scientific">Psilocybe cyanescens</name>
    <dbReference type="NCBI Taxonomy" id="93625"/>
    <lineage>
        <taxon>Eukaryota</taxon>
        <taxon>Fungi</taxon>
        <taxon>Dikarya</taxon>
        <taxon>Basidiomycota</taxon>
        <taxon>Agaricomycotina</taxon>
        <taxon>Agaricomycetes</taxon>
        <taxon>Agaricomycetidae</taxon>
        <taxon>Agaricales</taxon>
        <taxon>Agaricineae</taxon>
        <taxon>Strophariaceae</taxon>
        <taxon>Psilocybe</taxon>
    </lineage>
</organism>
<dbReference type="InterPro" id="IPR016093">
    <property type="entry name" value="MIR_motif"/>
</dbReference>
<dbReference type="AlphaFoldDB" id="A0A409WWD8"/>
<evidence type="ECO:0000313" key="4">
    <source>
        <dbReference type="Proteomes" id="UP000283269"/>
    </source>
</evidence>
<dbReference type="GO" id="GO:0004169">
    <property type="term" value="F:dolichyl-phosphate-mannose-protein mannosyltransferase activity"/>
    <property type="evidence" value="ECO:0007669"/>
    <property type="project" value="TreeGrafter"/>
</dbReference>
<dbReference type="PANTHER" id="PTHR10050">
    <property type="entry name" value="DOLICHYL-PHOSPHATE-MANNOSE--PROTEIN MANNOSYLTRANSFERASE"/>
    <property type="match status" value="1"/>
</dbReference>
<dbReference type="PANTHER" id="PTHR10050:SF50">
    <property type="entry name" value="DOLICHYL-PHOSPHATE-MANNOSE--PROTEIN MANNOSYLTRANSFERASE 1-RELATED"/>
    <property type="match status" value="1"/>
</dbReference>
<dbReference type="InParanoid" id="A0A409WWD8"/>
<keyword evidence="1" id="KW-0677">Repeat</keyword>
<dbReference type="GO" id="GO:0005783">
    <property type="term" value="C:endoplasmic reticulum"/>
    <property type="evidence" value="ECO:0007669"/>
    <property type="project" value="TreeGrafter"/>
</dbReference>
<dbReference type="PROSITE" id="PS50919">
    <property type="entry name" value="MIR"/>
    <property type="match status" value="2"/>
</dbReference>
<reference evidence="3 4" key="1">
    <citation type="journal article" date="2018" name="Evol. Lett.">
        <title>Horizontal gene cluster transfer increased hallucinogenic mushroom diversity.</title>
        <authorList>
            <person name="Reynolds H.T."/>
            <person name="Vijayakumar V."/>
            <person name="Gluck-Thaler E."/>
            <person name="Korotkin H.B."/>
            <person name="Matheny P.B."/>
            <person name="Slot J.C."/>
        </authorList>
    </citation>
    <scope>NUCLEOTIDE SEQUENCE [LARGE SCALE GENOMIC DNA]</scope>
    <source>
        <strain evidence="3 4">2631</strain>
    </source>
</reference>
<evidence type="ECO:0000313" key="3">
    <source>
        <dbReference type="EMBL" id="PPQ82844.1"/>
    </source>
</evidence>
<dbReference type="InterPro" id="IPR036300">
    <property type="entry name" value="MIR_dom_sf"/>
</dbReference>
<evidence type="ECO:0000259" key="2">
    <source>
        <dbReference type="PROSITE" id="PS50919"/>
    </source>
</evidence>
<feature type="domain" description="MIR" evidence="2">
    <location>
        <begin position="62"/>
        <end position="123"/>
    </location>
</feature>
<accession>A0A409WWD8</accession>
<sequence>MLKRVDTCIRMLFSTPTAANNDLEQQVTLYSQADSSNDWQILNRTKVTNSGEYTAFDWKHSPPEFVYPTMPIKLQHLATEKALHSHFEHSAPVSDVWFQKEVTGYGIRGFLGDENDDWSVEIDNESQLLSTQTPFRLHHRLAGCYLFSHKVTLPEWGLKQQEVTCNVEGGRDANSLWIIETAFHPLLTQAAPQPTVPQTKVDEALKPPQSNGVLAKLWQIKQVVWNYNPNFRSSAQLSRVSPDGI</sequence>
<evidence type="ECO:0000256" key="1">
    <source>
        <dbReference type="ARBA" id="ARBA00022737"/>
    </source>
</evidence>
<dbReference type="EMBL" id="NHYD01003092">
    <property type="protein sequence ID" value="PPQ82844.1"/>
    <property type="molecule type" value="Genomic_DNA"/>
</dbReference>
<dbReference type="Proteomes" id="UP000283269">
    <property type="component" value="Unassembled WGS sequence"/>
</dbReference>